<evidence type="ECO:0000313" key="3">
    <source>
        <dbReference type="Proteomes" id="UP000050509"/>
    </source>
</evidence>
<dbReference type="EMBL" id="LJCR01000017">
    <property type="protein sequence ID" value="KPV54754.1"/>
    <property type="molecule type" value="Genomic_DNA"/>
</dbReference>
<evidence type="ECO:0000256" key="1">
    <source>
        <dbReference type="SAM" id="Phobius"/>
    </source>
</evidence>
<comment type="caution">
    <text evidence="2">The sequence shown here is derived from an EMBL/GenBank/DDBJ whole genome shotgun (WGS) entry which is preliminary data.</text>
</comment>
<protein>
    <submittedName>
        <fullName evidence="2">Uncharacterized protein</fullName>
    </submittedName>
</protein>
<reference evidence="2 3" key="1">
    <citation type="submission" date="2015-09" db="EMBL/GenBank/DDBJ databases">
        <title>Draft genome sequence of Kouleothrix aurantiaca JCM 19913.</title>
        <authorList>
            <person name="Hemp J."/>
        </authorList>
    </citation>
    <scope>NUCLEOTIDE SEQUENCE [LARGE SCALE GENOMIC DNA]</scope>
    <source>
        <strain evidence="2 3">COM-B</strain>
    </source>
</reference>
<gene>
    <name evidence="2" type="ORF">SE17_01680</name>
</gene>
<organism evidence="2 3">
    <name type="scientific">Kouleothrix aurantiaca</name>
    <dbReference type="NCBI Taxonomy" id="186479"/>
    <lineage>
        <taxon>Bacteria</taxon>
        <taxon>Bacillati</taxon>
        <taxon>Chloroflexota</taxon>
        <taxon>Chloroflexia</taxon>
        <taxon>Chloroflexales</taxon>
        <taxon>Roseiflexineae</taxon>
        <taxon>Roseiflexaceae</taxon>
        <taxon>Kouleothrix</taxon>
    </lineage>
</organism>
<sequence length="201" mass="22713">MSGLRSLFPHPAARQELTDHDRLILLEQRLSLMLEQVHRDLADSALGRSHIAERLESGNRKFADWDLYTQRTDEAITTLRNHVGEARLSGDNAVRAVEAVSRELDRRSGERDRQRDKDQDALEDAIAALRGALTDLITQTTAAQRVALDAELAPLRTDLKDVKQWKESLTIQSTLLQKLTNPVVAIILAIATTFIMRWLFP</sequence>
<accession>A0A0P9DAV1</accession>
<proteinExistence type="predicted"/>
<keyword evidence="1" id="KW-0472">Membrane</keyword>
<dbReference type="AlphaFoldDB" id="A0A0P9DAV1"/>
<feature type="transmembrane region" description="Helical" evidence="1">
    <location>
        <begin position="179"/>
        <end position="200"/>
    </location>
</feature>
<dbReference type="Proteomes" id="UP000050509">
    <property type="component" value="Unassembled WGS sequence"/>
</dbReference>
<keyword evidence="1" id="KW-1133">Transmembrane helix</keyword>
<keyword evidence="3" id="KW-1185">Reference proteome</keyword>
<evidence type="ECO:0000313" key="2">
    <source>
        <dbReference type="EMBL" id="KPV54754.1"/>
    </source>
</evidence>
<name>A0A0P9DAV1_9CHLR</name>
<keyword evidence="1" id="KW-0812">Transmembrane</keyword>